<dbReference type="GO" id="GO:0030288">
    <property type="term" value="C:outer membrane-bounded periplasmic space"/>
    <property type="evidence" value="ECO:0007669"/>
    <property type="project" value="TreeGrafter"/>
</dbReference>
<dbReference type="EMBL" id="BSFF01000003">
    <property type="protein sequence ID" value="GLK56578.1"/>
    <property type="molecule type" value="Genomic_DNA"/>
</dbReference>
<dbReference type="GO" id="GO:1901678">
    <property type="term" value="P:iron coordination entity transport"/>
    <property type="evidence" value="ECO:0007669"/>
    <property type="project" value="UniProtKB-ARBA"/>
</dbReference>
<evidence type="ECO:0000259" key="7">
    <source>
        <dbReference type="PROSITE" id="PS50983"/>
    </source>
</evidence>
<reference evidence="9 10" key="2">
    <citation type="submission" date="2021-01" db="EMBL/GenBank/DDBJ databases">
        <title>Genomic Encyclopedia of Type Strains, Phase IV (KMG-IV): sequencing the most valuable type-strain genomes for metagenomic binning, comparative biology and taxonomic classification.</title>
        <authorList>
            <person name="Goeker M."/>
        </authorList>
    </citation>
    <scope>NUCLEOTIDE SEQUENCE [LARGE SCALE GENOMIC DNA]</scope>
    <source>
        <strain evidence="9 10">DSM 6130</strain>
    </source>
</reference>
<dbReference type="RefSeq" id="WP_204950765.1">
    <property type="nucleotide sequence ID" value="NZ_BSFF01000003.1"/>
</dbReference>
<evidence type="ECO:0000256" key="6">
    <source>
        <dbReference type="SAM" id="SignalP"/>
    </source>
</evidence>
<comment type="similarity">
    <text evidence="2">Belongs to the bacterial solute-binding protein 8 family.</text>
</comment>
<reference evidence="8" key="3">
    <citation type="submission" date="2023-01" db="EMBL/GenBank/DDBJ databases">
        <authorList>
            <person name="Sun Q."/>
            <person name="Evtushenko L."/>
        </authorList>
    </citation>
    <scope>NUCLEOTIDE SEQUENCE</scope>
    <source>
        <strain evidence="8">VKM B-1606</strain>
    </source>
</reference>
<dbReference type="AlphaFoldDB" id="A0A9W6MSR1"/>
<feature type="signal peptide" evidence="6">
    <location>
        <begin position="1"/>
        <end position="22"/>
    </location>
</feature>
<keyword evidence="5 6" id="KW-0732">Signal</keyword>
<keyword evidence="4" id="KW-0408">Iron</keyword>
<gene>
    <name evidence="8" type="ORF">GCM10008170_25970</name>
    <name evidence="9" type="ORF">JOD31_002611</name>
</gene>
<feature type="domain" description="Fe/B12 periplasmic-binding" evidence="7">
    <location>
        <begin position="45"/>
        <end position="307"/>
    </location>
</feature>
<dbReference type="InterPro" id="IPR002491">
    <property type="entry name" value="ABC_transptr_periplasmic_BD"/>
</dbReference>
<evidence type="ECO:0000256" key="3">
    <source>
        <dbReference type="ARBA" id="ARBA00022448"/>
    </source>
</evidence>
<dbReference type="Pfam" id="PF01497">
    <property type="entry name" value="Peripla_BP_2"/>
    <property type="match status" value="1"/>
</dbReference>
<comment type="subcellular location">
    <subcellularLocation>
        <location evidence="1">Cell envelope</location>
    </subcellularLocation>
</comment>
<keyword evidence="3" id="KW-0813">Transport</keyword>
<keyword evidence="4" id="KW-0406">Ion transport</keyword>
<protein>
    <submittedName>
        <fullName evidence="8">ABC transporter substrate-binding protein</fullName>
    </submittedName>
    <submittedName>
        <fullName evidence="9">Iron complex transport system substrate-binding protein</fullName>
    </submittedName>
</protein>
<dbReference type="CDD" id="cd01146">
    <property type="entry name" value="FhuD"/>
    <property type="match status" value="1"/>
</dbReference>
<dbReference type="PROSITE" id="PS50983">
    <property type="entry name" value="FE_B12_PBP"/>
    <property type="match status" value="1"/>
</dbReference>
<evidence type="ECO:0000313" key="11">
    <source>
        <dbReference type="Proteomes" id="UP001143400"/>
    </source>
</evidence>
<comment type="caution">
    <text evidence="8">The sequence shown here is derived from an EMBL/GenBank/DDBJ whole genome shotgun (WGS) entry which is preliminary data.</text>
</comment>
<keyword evidence="10" id="KW-1185">Reference proteome</keyword>
<reference evidence="8" key="1">
    <citation type="journal article" date="2014" name="Int. J. Syst. Evol. Microbiol.">
        <title>Complete genome sequence of Corynebacterium casei LMG S-19264T (=DSM 44701T), isolated from a smear-ripened cheese.</title>
        <authorList>
            <consortium name="US DOE Joint Genome Institute (JGI-PGF)"/>
            <person name="Walter F."/>
            <person name="Albersmeier A."/>
            <person name="Kalinowski J."/>
            <person name="Ruckert C."/>
        </authorList>
    </citation>
    <scope>NUCLEOTIDE SEQUENCE</scope>
    <source>
        <strain evidence="8">VKM B-1606</strain>
    </source>
</reference>
<organism evidence="8 11">
    <name type="scientific">Methylopila capsulata</name>
    <dbReference type="NCBI Taxonomy" id="61654"/>
    <lineage>
        <taxon>Bacteria</taxon>
        <taxon>Pseudomonadati</taxon>
        <taxon>Pseudomonadota</taxon>
        <taxon>Alphaproteobacteria</taxon>
        <taxon>Hyphomicrobiales</taxon>
        <taxon>Methylopilaceae</taxon>
        <taxon>Methylopila</taxon>
    </lineage>
</organism>
<feature type="chain" id="PRO_5040790743" evidence="6">
    <location>
        <begin position="23"/>
        <end position="307"/>
    </location>
</feature>
<evidence type="ECO:0000313" key="9">
    <source>
        <dbReference type="EMBL" id="MBM7852369.1"/>
    </source>
</evidence>
<proteinExistence type="inferred from homology"/>
<dbReference type="Gene3D" id="3.40.50.1980">
    <property type="entry name" value="Nitrogenase molybdenum iron protein domain"/>
    <property type="match status" value="2"/>
</dbReference>
<evidence type="ECO:0000256" key="5">
    <source>
        <dbReference type="ARBA" id="ARBA00022729"/>
    </source>
</evidence>
<sequence>MAVARSGLAALLALGLASQALACEGRLIDSPNVMGAPLCLPVAPKRIVALEPTYSLGMALELGAPVVAAPMSGMSDKALKLRAEQAGVADIGTFEQPSIERIIALKPDLIVGSGFLGAKAREMAARIAPTALITDDDWKAFYLNLAKVTGREAVMNGVFDDYQRRIAEIRARMPDVKVSVIRITPWDFQVYLDGPGAYAPFAVMRDAGVRRSAYETSTGGPSVKRPDFEDLAALDGDVLLYIVGGSNDSDRSGRHEAVVSNPLWSMLPAVKAGRVHRVDAATWMEFSGLASANRVLDDIERYVLKAP</sequence>
<dbReference type="PANTHER" id="PTHR30532">
    <property type="entry name" value="IRON III DICITRATE-BINDING PERIPLASMIC PROTEIN"/>
    <property type="match status" value="1"/>
</dbReference>
<evidence type="ECO:0000313" key="10">
    <source>
        <dbReference type="Proteomes" id="UP000758856"/>
    </source>
</evidence>
<evidence type="ECO:0000313" key="8">
    <source>
        <dbReference type="EMBL" id="GLK56578.1"/>
    </source>
</evidence>
<dbReference type="EMBL" id="JAFBCY010000003">
    <property type="protein sequence ID" value="MBM7852369.1"/>
    <property type="molecule type" value="Genomic_DNA"/>
</dbReference>
<evidence type="ECO:0000256" key="2">
    <source>
        <dbReference type="ARBA" id="ARBA00008814"/>
    </source>
</evidence>
<evidence type="ECO:0000256" key="4">
    <source>
        <dbReference type="ARBA" id="ARBA00022496"/>
    </source>
</evidence>
<name>A0A9W6MSR1_9HYPH</name>
<evidence type="ECO:0000256" key="1">
    <source>
        <dbReference type="ARBA" id="ARBA00004196"/>
    </source>
</evidence>
<keyword evidence="4" id="KW-0410">Iron transport</keyword>
<accession>A0A9W6MSR1</accession>
<dbReference type="InterPro" id="IPR051313">
    <property type="entry name" value="Bact_iron-sidero_bind"/>
</dbReference>
<dbReference type="Proteomes" id="UP001143400">
    <property type="component" value="Unassembled WGS sequence"/>
</dbReference>
<dbReference type="Proteomes" id="UP000758856">
    <property type="component" value="Unassembled WGS sequence"/>
</dbReference>
<dbReference type="SUPFAM" id="SSF53807">
    <property type="entry name" value="Helical backbone' metal receptor"/>
    <property type="match status" value="1"/>
</dbReference>
<dbReference type="PANTHER" id="PTHR30532:SF25">
    <property type="entry name" value="IRON(III) DICITRATE-BINDING PERIPLASMIC PROTEIN"/>
    <property type="match status" value="1"/>
</dbReference>